<keyword evidence="4 8" id="KW-0812">Transmembrane</keyword>
<feature type="domain" description="Cas1p 10 TM acyl transferase" evidence="9">
    <location>
        <begin position="261"/>
        <end position="710"/>
    </location>
</feature>
<evidence type="ECO:0000256" key="3">
    <source>
        <dbReference type="ARBA" id="ARBA00022679"/>
    </source>
</evidence>
<evidence type="ECO:0000256" key="4">
    <source>
        <dbReference type="ARBA" id="ARBA00022692"/>
    </source>
</evidence>
<feature type="transmembrane region" description="Helical" evidence="8">
    <location>
        <begin position="311"/>
        <end position="330"/>
    </location>
</feature>
<feature type="transmembrane region" description="Helical" evidence="8">
    <location>
        <begin position="604"/>
        <end position="625"/>
    </location>
</feature>
<evidence type="ECO:0000313" key="10">
    <source>
        <dbReference type="EMBL" id="KAF4450417.1"/>
    </source>
</evidence>
<comment type="caution">
    <text evidence="10">The sequence shown here is derived from an EMBL/GenBank/DDBJ whole genome shotgun (WGS) entry which is preliminary data.</text>
</comment>
<keyword evidence="11" id="KW-1185">Reference proteome</keyword>
<proteinExistence type="inferred from homology"/>
<dbReference type="Proteomes" id="UP000605986">
    <property type="component" value="Unassembled WGS sequence"/>
</dbReference>
<feature type="transmembrane region" description="Helical" evidence="8">
    <location>
        <begin position="342"/>
        <end position="362"/>
    </location>
</feature>
<accession>A0A8H4KHC3</accession>
<feature type="transmembrane region" description="Helical" evidence="8">
    <location>
        <begin position="574"/>
        <end position="592"/>
    </location>
</feature>
<sequence>MLIAGDSTSKNVALAMGHMLDAKSFENDTLAEIFPKMESFNMTYHGQMIHRATNVWVSAHGVAGQEEFVNHIETYVNEKTNPPTIEEQKGPALVYLSAGAWFTFNHLKTDVDSTVNHTWEDRFSTFKEHLSKFDDFVGNNTPSQDWYNAPMDSRDGRGNQIFFAPPAGPVYLGKNPGRVAFKSRQAREVVEMQKWLYDTEDQFNVPFVWSIPNLVIGQDKIWRDPHRTGFHVKFHVAELRANILLNMRCNAKLDRMKSYPYSRTCCTDYGVKPFSQLAVIALGILYLAACLICEFLDIRANRSTDQPRWKAFNMQAGAFVLALLMCYYADRTQMMAKGSKLWQLKDFVALCIPYVVILLATIRRTKPTASVDLSLEKSETDQPLLSREQTDEWKGWMQFFILIHNWTDAQGRSIHVFNRLCVAAYLFQTGYGHTLYFLQKNDFSFNRVAATLLRLNILSCCLAYYMDTDYMFYCFSPLVSFWFLVVYVTLAISKKHNRQTEAVMSKIWISCFLVSLIFMGTPCNRWIFAFLKTVFKIQWNYHTWQNHVTLDMFIVYVGMATAVVNLRMKFSSQLILRVILGVASLLAILHYFHDTSRLRMSTYIFWHPFISFVPVLAFVAMRNVSGPVRDYHSKAMAWLGRCSLETYILQFHILLAADGNGILIVDGLFGDGSLLGDRWRTLVIILPIFLWVSHTVAGSTGYIIKLILDQTPEDKKLGFCSFAWVERIPGCADIPGPKVRVACILLVMWLLNLIGPGHKIPAVPNGGHAVHLSPEVPREIPF</sequence>
<keyword evidence="5 8" id="KW-1133">Transmembrane helix</keyword>
<evidence type="ECO:0000313" key="11">
    <source>
        <dbReference type="Proteomes" id="UP000605986"/>
    </source>
</evidence>
<feature type="transmembrane region" description="Helical" evidence="8">
    <location>
        <begin position="646"/>
        <end position="669"/>
    </location>
</feature>
<feature type="transmembrane region" description="Helical" evidence="8">
    <location>
        <begin position="277"/>
        <end position="299"/>
    </location>
</feature>
<dbReference type="PANTHER" id="PTHR13533">
    <property type="entry name" value="N-ACETYLNEURAMINATE 9-O-ACETYLTRANSFERASE"/>
    <property type="match status" value="1"/>
</dbReference>
<feature type="transmembrane region" description="Helical" evidence="8">
    <location>
        <begin position="548"/>
        <end position="567"/>
    </location>
</feature>
<keyword evidence="6 8" id="KW-0472">Membrane</keyword>
<evidence type="ECO:0000256" key="7">
    <source>
        <dbReference type="ARBA" id="ARBA00023180"/>
    </source>
</evidence>
<dbReference type="AlphaFoldDB" id="A0A8H4KHC3"/>
<evidence type="ECO:0000256" key="2">
    <source>
        <dbReference type="ARBA" id="ARBA00010666"/>
    </source>
</evidence>
<feature type="transmembrane region" description="Helical" evidence="8">
    <location>
        <begin position="505"/>
        <end position="528"/>
    </location>
</feature>
<comment type="subcellular location">
    <subcellularLocation>
        <location evidence="1">Membrane</location>
        <topology evidence="1">Multi-pass membrane protein</topology>
    </subcellularLocation>
</comment>
<feature type="transmembrane region" description="Helical" evidence="8">
    <location>
        <begin position="681"/>
        <end position="708"/>
    </location>
</feature>
<dbReference type="Pfam" id="PF07779">
    <property type="entry name" value="Cas1_AcylT"/>
    <property type="match status" value="1"/>
</dbReference>
<evidence type="ECO:0000256" key="1">
    <source>
        <dbReference type="ARBA" id="ARBA00004141"/>
    </source>
</evidence>
<evidence type="ECO:0000256" key="5">
    <source>
        <dbReference type="ARBA" id="ARBA00022989"/>
    </source>
</evidence>
<dbReference type="EMBL" id="JAADJG010000250">
    <property type="protein sequence ID" value="KAF4450417.1"/>
    <property type="molecule type" value="Genomic_DNA"/>
</dbReference>
<dbReference type="GO" id="GO:0005794">
    <property type="term" value="C:Golgi apparatus"/>
    <property type="evidence" value="ECO:0007669"/>
    <property type="project" value="UniProtKB-ARBA"/>
</dbReference>
<dbReference type="GO" id="GO:0016020">
    <property type="term" value="C:membrane"/>
    <property type="evidence" value="ECO:0007669"/>
    <property type="project" value="UniProtKB-SubCell"/>
</dbReference>
<keyword evidence="7" id="KW-0325">Glycoprotein</keyword>
<dbReference type="GO" id="GO:0005975">
    <property type="term" value="P:carbohydrate metabolic process"/>
    <property type="evidence" value="ECO:0007669"/>
    <property type="project" value="UniProtKB-ARBA"/>
</dbReference>
<keyword evidence="3" id="KW-0808">Transferase</keyword>
<gene>
    <name evidence="10" type="ORF">F53441_6416</name>
</gene>
<dbReference type="OrthoDB" id="1932925at2759"/>
<evidence type="ECO:0000256" key="8">
    <source>
        <dbReference type="SAM" id="Phobius"/>
    </source>
</evidence>
<evidence type="ECO:0000256" key="6">
    <source>
        <dbReference type="ARBA" id="ARBA00023136"/>
    </source>
</evidence>
<reference evidence="10" key="1">
    <citation type="submission" date="2020-01" db="EMBL/GenBank/DDBJ databases">
        <title>Identification and distribution of gene clusters putatively required for synthesis of sphingolipid metabolism inhibitors in phylogenetically diverse species of the filamentous fungus Fusarium.</title>
        <authorList>
            <person name="Kim H.-S."/>
            <person name="Busman M."/>
            <person name="Brown D.W."/>
            <person name="Divon H."/>
            <person name="Uhlig S."/>
            <person name="Proctor R.H."/>
        </authorList>
    </citation>
    <scope>NUCLEOTIDE SEQUENCE</scope>
    <source>
        <strain evidence="10">NRRL 53441</strain>
    </source>
</reference>
<organism evidence="10 11">
    <name type="scientific">Fusarium austroafricanum</name>
    <dbReference type="NCBI Taxonomy" id="2364996"/>
    <lineage>
        <taxon>Eukaryota</taxon>
        <taxon>Fungi</taxon>
        <taxon>Dikarya</taxon>
        <taxon>Ascomycota</taxon>
        <taxon>Pezizomycotina</taxon>
        <taxon>Sordariomycetes</taxon>
        <taxon>Hypocreomycetidae</taxon>
        <taxon>Hypocreales</taxon>
        <taxon>Nectriaceae</taxon>
        <taxon>Fusarium</taxon>
        <taxon>Fusarium concolor species complex</taxon>
    </lineage>
</organism>
<comment type="similarity">
    <text evidence="2">Belongs to the PC-esterase family. CASD1 subfamily.</text>
</comment>
<protein>
    <recommendedName>
        <fullName evidence="9">Cas1p 10 TM acyl transferase domain-containing protein</fullName>
    </recommendedName>
</protein>
<dbReference type="GO" id="GO:0016740">
    <property type="term" value="F:transferase activity"/>
    <property type="evidence" value="ECO:0007669"/>
    <property type="project" value="UniProtKB-KW"/>
</dbReference>
<feature type="transmembrane region" description="Helical" evidence="8">
    <location>
        <begin position="472"/>
        <end position="493"/>
    </location>
</feature>
<dbReference type="InterPro" id="IPR012419">
    <property type="entry name" value="Cas1_AcylTrans_dom"/>
</dbReference>
<name>A0A8H4KHC3_9HYPO</name>
<dbReference type="PANTHER" id="PTHR13533:SF1">
    <property type="entry name" value="N-ACETYLNEURAMINATE 9-O-ACETYLTRANSFERASE"/>
    <property type="match status" value="1"/>
</dbReference>
<evidence type="ECO:0000259" key="9">
    <source>
        <dbReference type="Pfam" id="PF07779"/>
    </source>
</evidence>